<feature type="transmembrane region" description="Helical" evidence="6">
    <location>
        <begin position="21"/>
        <end position="41"/>
    </location>
</feature>
<dbReference type="STRING" id="226505.SAMN05444394_2162"/>
<evidence type="ECO:0000256" key="1">
    <source>
        <dbReference type="ARBA" id="ARBA00004651"/>
    </source>
</evidence>
<evidence type="ECO:0000313" key="10">
    <source>
        <dbReference type="Proteomes" id="UP000185221"/>
    </source>
</evidence>
<feature type="transmembrane region" description="Helical" evidence="6">
    <location>
        <begin position="766"/>
        <end position="788"/>
    </location>
</feature>
<evidence type="ECO:0000256" key="5">
    <source>
        <dbReference type="ARBA" id="ARBA00023136"/>
    </source>
</evidence>
<feature type="domain" description="ABC3 transporter permease C-terminal" evidence="7">
    <location>
        <begin position="687"/>
        <end position="794"/>
    </location>
</feature>
<keyword evidence="5 6" id="KW-0472">Membrane</keyword>
<name>A0A1N6EHF6_9BACT</name>
<feature type="transmembrane region" description="Helical" evidence="6">
    <location>
        <begin position="387"/>
        <end position="411"/>
    </location>
</feature>
<evidence type="ECO:0000256" key="2">
    <source>
        <dbReference type="ARBA" id="ARBA00022475"/>
    </source>
</evidence>
<dbReference type="OrthoDB" id="5933722at2"/>
<keyword evidence="2" id="KW-1003">Cell membrane</keyword>
<dbReference type="Pfam" id="PF02687">
    <property type="entry name" value="FtsX"/>
    <property type="match status" value="2"/>
</dbReference>
<evidence type="ECO:0000313" key="9">
    <source>
        <dbReference type="EMBL" id="SIN82462.1"/>
    </source>
</evidence>
<sequence>MFTNYLKVAWRNLVRSKWAGVINILGLAIGITASLLLFMVVQYEMSFDKFQSHYNEIYRVVSKDKYPDGYDYNPGVNNPVPDAIAADNLPFGEVVPVKSAYNTQVNIYKDATEVGIPDKYEIDYTFYTTPDFADLFDLEFASGNIQSLSEPNKIILTKTTAAKFFDNWELAENKTLDFSSGLKLTVGGIVEDIPDNSNMFFDMLVSYQTVRSNPRIFDHDLESWGSLGSDNQLYVSLAEHTDVASAQAALDGFTKKNFEGRGNSEKSLILQPYKDIHFDQQYGSISGSVTRLSTVNTLVIIGLFILVMASINFVNLATSRAIGKGKEIGVRKVMGSSKAQIIFQSFGETFLSVLIAALIGVMGATLLLPFLSLIADVPEKMDFFQPVVLIFIGILIVALTLLSGFYPALVISKFKPIHALKSKFHQSQVGGVSIRKALVVVQFTIAQILMISTIIAIQQMNMVQDADLGFTKDHVYYIEVPFDSEDERRIEYFKQELLSNPSVVSASLASDVPASDNNSLFNFYFDGKSEDVPFPAFAKFGDEKYFETYGIEFVAGGPYQASDTIREVVINETMAKRLLIEDPNDAIGKQFRLGIMREWATITGVIKDFTVNSLRDEIRQLVIAPKKDFYHVVGLKLDQNASLASIADLEQSFEKTYPEQIYHGYFLDESIQEFYESEQKLALLFKIFAAISILISGIGLYGLVSFMISQKVKEIGIRKVLGASVSQITFLLTREYFLMVLLAFFIAVPIAYWMMERWLENFAFKIPFSTGLFVVVMICSLLITGLTVGSKAIRSALANPVDSLSDE</sequence>
<feature type="domain" description="ABC3 transporter permease C-terminal" evidence="7">
    <location>
        <begin position="300"/>
        <end position="416"/>
    </location>
</feature>
<evidence type="ECO:0000256" key="3">
    <source>
        <dbReference type="ARBA" id="ARBA00022692"/>
    </source>
</evidence>
<feature type="transmembrane region" description="Helical" evidence="6">
    <location>
        <begin position="437"/>
        <end position="457"/>
    </location>
</feature>
<dbReference type="RefSeq" id="WP_074225215.1">
    <property type="nucleotide sequence ID" value="NZ_FSRC01000001.1"/>
</dbReference>
<dbReference type="InterPro" id="IPR025857">
    <property type="entry name" value="MacB_PCD"/>
</dbReference>
<feature type="domain" description="MacB-like periplasmic core" evidence="8">
    <location>
        <begin position="500"/>
        <end position="646"/>
    </location>
</feature>
<reference evidence="10" key="1">
    <citation type="submission" date="2016-11" db="EMBL/GenBank/DDBJ databases">
        <authorList>
            <person name="Varghese N."/>
            <person name="Submissions S."/>
        </authorList>
    </citation>
    <scope>NUCLEOTIDE SEQUENCE [LARGE SCALE GENOMIC DNA]</scope>
    <source>
        <strain evidence="10">DSM 15292</strain>
    </source>
</reference>
<protein>
    <submittedName>
        <fullName evidence="9">MacB-like core domain-containing protein</fullName>
    </submittedName>
</protein>
<keyword evidence="3 6" id="KW-0812">Transmembrane</keyword>
<accession>A0A1N6EHF6</accession>
<dbReference type="GO" id="GO:0022857">
    <property type="term" value="F:transmembrane transporter activity"/>
    <property type="evidence" value="ECO:0007669"/>
    <property type="project" value="TreeGrafter"/>
</dbReference>
<feature type="transmembrane region" description="Helical" evidence="6">
    <location>
        <begin position="683"/>
        <end position="708"/>
    </location>
</feature>
<evidence type="ECO:0000259" key="8">
    <source>
        <dbReference type="Pfam" id="PF12704"/>
    </source>
</evidence>
<proteinExistence type="predicted"/>
<evidence type="ECO:0000256" key="6">
    <source>
        <dbReference type="SAM" id="Phobius"/>
    </source>
</evidence>
<dbReference type="PANTHER" id="PTHR30572">
    <property type="entry name" value="MEMBRANE COMPONENT OF TRANSPORTER-RELATED"/>
    <property type="match status" value="1"/>
</dbReference>
<dbReference type="EMBL" id="FSRC01000001">
    <property type="protein sequence ID" value="SIN82462.1"/>
    <property type="molecule type" value="Genomic_DNA"/>
</dbReference>
<dbReference type="Proteomes" id="UP000185221">
    <property type="component" value="Unassembled WGS sequence"/>
</dbReference>
<dbReference type="InterPro" id="IPR003838">
    <property type="entry name" value="ABC3_permease_C"/>
</dbReference>
<dbReference type="Pfam" id="PF12704">
    <property type="entry name" value="MacB_PCD"/>
    <property type="match status" value="2"/>
</dbReference>
<feature type="transmembrane region" description="Helical" evidence="6">
    <location>
        <begin position="350"/>
        <end position="375"/>
    </location>
</feature>
<feature type="transmembrane region" description="Helical" evidence="6">
    <location>
        <begin position="298"/>
        <end position="317"/>
    </location>
</feature>
<gene>
    <name evidence="9" type="ORF">SAMN05444394_2162</name>
</gene>
<comment type="subcellular location">
    <subcellularLocation>
        <location evidence="1">Cell membrane</location>
        <topology evidence="1">Multi-pass membrane protein</topology>
    </subcellularLocation>
</comment>
<dbReference type="PANTHER" id="PTHR30572:SF18">
    <property type="entry name" value="ABC-TYPE MACROLIDE FAMILY EXPORT SYSTEM PERMEASE COMPONENT 2"/>
    <property type="match status" value="1"/>
</dbReference>
<organism evidence="9 10">
    <name type="scientific">Algoriphagus halophilus</name>
    <dbReference type="NCBI Taxonomy" id="226505"/>
    <lineage>
        <taxon>Bacteria</taxon>
        <taxon>Pseudomonadati</taxon>
        <taxon>Bacteroidota</taxon>
        <taxon>Cytophagia</taxon>
        <taxon>Cytophagales</taxon>
        <taxon>Cyclobacteriaceae</taxon>
        <taxon>Algoriphagus</taxon>
    </lineage>
</organism>
<dbReference type="AlphaFoldDB" id="A0A1N6EHF6"/>
<dbReference type="GO" id="GO:0005886">
    <property type="term" value="C:plasma membrane"/>
    <property type="evidence" value="ECO:0007669"/>
    <property type="project" value="UniProtKB-SubCell"/>
</dbReference>
<feature type="domain" description="MacB-like periplasmic core" evidence="8">
    <location>
        <begin position="21"/>
        <end position="251"/>
    </location>
</feature>
<evidence type="ECO:0000256" key="4">
    <source>
        <dbReference type="ARBA" id="ARBA00022989"/>
    </source>
</evidence>
<keyword evidence="10" id="KW-1185">Reference proteome</keyword>
<keyword evidence="4 6" id="KW-1133">Transmembrane helix</keyword>
<evidence type="ECO:0000259" key="7">
    <source>
        <dbReference type="Pfam" id="PF02687"/>
    </source>
</evidence>
<dbReference type="InterPro" id="IPR050250">
    <property type="entry name" value="Macrolide_Exporter_MacB"/>
</dbReference>
<feature type="transmembrane region" description="Helical" evidence="6">
    <location>
        <begin position="736"/>
        <end position="754"/>
    </location>
</feature>